<comment type="caution">
    <text evidence="5">The sequence shown here is derived from an EMBL/GenBank/DDBJ whole genome shotgun (WGS) entry which is preliminary data.</text>
</comment>
<dbReference type="InterPro" id="IPR036249">
    <property type="entry name" value="Thioredoxin-like_sf"/>
</dbReference>
<keyword evidence="6" id="KW-1185">Reference proteome</keyword>
<dbReference type="InterPro" id="IPR051063">
    <property type="entry name" value="PDI"/>
</dbReference>
<dbReference type="InterPro" id="IPR013766">
    <property type="entry name" value="Thioredoxin_domain"/>
</dbReference>
<feature type="region of interest" description="Disordered" evidence="2">
    <location>
        <begin position="424"/>
        <end position="448"/>
    </location>
</feature>
<keyword evidence="3" id="KW-0732">Signal</keyword>
<organism evidence="5 6">
    <name type="scientific">Blattamonas nauphoetae</name>
    <dbReference type="NCBI Taxonomy" id="2049346"/>
    <lineage>
        <taxon>Eukaryota</taxon>
        <taxon>Metamonada</taxon>
        <taxon>Preaxostyla</taxon>
        <taxon>Oxymonadida</taxon>
        <taxon>Blattamonas</taxon>
    </lineage>
</organism>
<dbReference type="Proteomes" id="UP001281761">
    <property type="component" value="Unassembled WGS sequence"/>
</dbReference>
<gene>
    <name evidence="5" type="ORF">BLNAU_9217</name>
</gene>
<evidence type="ECO:0000256" key="2">
    <source>
        <dbReference type="SAM" id="MobiDB-lite"/>
    </source>
</evidence>
<proteinExistence type="inferred from homology"/>
<feature type="domain" description="Thioredoxin" evidence="4">
    <location>
        <begin position="105"/>
        <end position="252"/>
    </location>
</feature>
<feature type="region of interest" description="Disordered" evidence="2">
    <location>
        <begin position="333"/>
        <end position="363"/>
    </location>
</feature>
<dbReference type="PROSITE" id="PS00194">
    <property type="entry name" value="THIOREDOXIN_1"/>
    <property type="match status" value="1"/>
</dbReference>
<name>A0ABQ9XWL2_9EUKA</name>
<sequence length="585" mass="68535">MILLLLFDFLIQSTFCKPFQLNSENFEETINSNNVFCKFYGSSDKKSKESAPMYDGFADRMENFKENVLIAEMDCSKNFGLCNRIIVKKYPFFKYFERGNNESIEYEGPETPESFAEFLTFYTGSYSRKQHRTFRQFTADDLHDTVMDPNLNVFVAFTADWCGHCAPIPRIFEQTAAAFEEEDHVVFGWIDADKARKRTEAYDLNGFPSFRWFPSLLTLPEIQQLEIERAEEQAERAVKIRELREQINAKGKSEDEKTEEDRIEEMKLTELVEEQLDSMTDPLLDAEPQPYPDNKHEKVRTKHGIRIEEYHSERTAKAFGRWVSEHLNVSRNVRTPQEEEDEDACPEPPNQGSGKKKKKEKRKMCVDPLVAELRKRRRSKDGTGDGWIGNVDFYFGKTKNIRDPLREPILKWRRTIRGEKVTETIEVDDETDDDEDNEEKEGKEKKTHTETIELTYTDTRAEVYRVINATKHKLVANKMKEHLRWAESLLFDQMCAETEGECLKPSAVMTEAELMEWEPEDDEELTDDLELYLKKNPKSEKDRLDAMVKEKERLERISLHRGMSDINLTAILLRRNTLSLFLDDL</sequence>
<protein>
    <recommendedName>
        <fullName evidence="4">Thioredoxin domain-containing protein</fullName>
    </recommendedName>
</protein>
<reference evidence="5 6" key="1">
    <citation type="journal article" date="2022" name="bioRxiv">
        <title>Genomics of Preaxostyla Flagellates Illuminates Evolutionary Transitions and the Path Towards Mitochondrial Loss.</title>
        <authorList>
            <person name="Novak L.V.F."/>
            <person name="Treitli S.C."/>
            <person name="Pyrih J."/>
            <person name="Halakuc P."/>
            <person name="Pipaliya S.V."/>
            <person name="Vacek V."/>
            <person name="Brzon O."/>
            <person name="Soukal P."/>
            <person name="Eme L."/>
            <person name="Dacks J.B."/>
            <person name="Karnkowska A."/>
            <person name="Elias M."/>
            <person name="Hampl V."/>
        </authorList>
    </citation>
    <scope>NUCLEOTIDE SEQUENCE [LARGE SCALE GENOMIC DNA]</scope>
    <source>
        <strain evidence="5">NAU3</strain>
        <tissue evidence="5">Gut</tissue>
    </source>
</reference>
<keyword evidence="5" id="KW-0413">Isomerase</keyword>
<evidence type="ECO:0000259" key="4">
    <source>
        <dbReference type="PROSITE" id="PS51352"/>
    </source>
</evidence>
<dbReference type="CDD" id="cd02961">
    <property type="entry name" value="PDI_a_family"/>
    <property type="match status" value="1"/>
</dbReference>
<evidence type="ECO:0000256" key="3">
    <source>
        <dbReference type="SAM" id="SignalP"/>
    </source>
</evidence>
<dbReference type="EMBL" id="JARBJD010000062">
    <property type="protein sequence ID" value="KAK2955866.1"/>
    <property type="molecule type" value="Genomic_DNA"/>
</dbReference>
<dbReference type="GO" id="GO:0016853">
    <property type="term" value="F:isomerase activity"/>
    <property type="evidence" value="ECO:0007669"/>
    <property type="project" value="UniProtKB-KW"/>
</dbReference>
<dbReference type="PANTHER" id="PTHR45672">
    <property type="entry name" value="PROTEIN DISULFIDE-ISOMERASE C17H9.14C-RELATED"/>
    <property type="match status" value="1"/>
</dbReference>
<feature type="signal peptide" evidence="3">
    <location>
        <begin position="1"/>
        <end position="16"/>
    </location>
</feature>
<dbReference type="SUPFAM" id="SSF52833">
    <property type="entry name" value="Thioredoxin-like"/>
    <property type="match status" value="2"/>
</dbReference>
<evidence type="ECO:0000256" key="1">
    <source>
        <dbReference type="ARBA" id="ARBA00006347"/>
    </source>
</evidence>
<feature type="chain" id="PRO_5045475805" description="Thioredoxin domain-containing protein" evidence="3">
    <location>
        <begin position="17"/>
        <end position="585"/>
    </location>
</feature>
<dbReference type="Gene3D" id="3.40.30.10">
    <property type="entry name" value="Glutaredoxin"/>
    <property type="match status" value="2"/>
</dbReference>
<accession>A0ABQ9XWL2</accession>
<dbReference type="Pfam" id="PF00085">
    <property type="entry name" value="Thioredoxin"/>
    <property type="match status" value="2"/>
</dbReference>
<comment type="similarity">
    <text evidence="1">Belongs to the protein disulfide isomerase family.</text>
</comment>
<dbReference type="InterPro" id="IPR017937">
    <property type="entry name" value="Thioredoxin_CS"/>
</dbReference>
<evidence type="ECO:0000313" key="6">
    <source>
        <dbReference type="Proteomes" id="UP001281761"/>
    </source>
</evidence>
<evidence type="ECO:0000313" key="5">
    <source>
        <dbReference type="EMBL" id="KAK2955866.1"/>
    </source>
</evidence>
<dbReference type="PROSITE" id="PS51352">
    <property type="entry name" value="THIOREDOXIN_2"/>
    <property type="match status" value="1"/>
</dbReference>
<feature type="compositionally biased region" description="Acidic residues" evidence="2">
    <location>
        <begin position="425"/>
        <end position="439"/>
    </location>
</feature>